<proteinExistence type="predicted"/>
<reference evidence="2 3" key="1">
    <citation type="submission" date="2020-01" db="EMBL/GenBank/DDBJ databases">
        <title>Spongiivirga citrea KCTC 32990T.</title>
        <authorList>
            <person name="Wang G."/>
        </authorList>
    </citation>
    <scope>NUCLEOTIDE SEQUENCE [LARGE SCALE GENOMIC DNA]</scope>
    <source>
        <strain evidence="2 3">KCTC 32990</strain>
    </source>
</reference>
<gene>
    <name evidence="2" type="ORF">GWK10_13080</name>
</gene>
<dbReference type="Proteomes" id="UP000474296">
    <property type="component" value="Unassembled WGS sequence"/>
</dbReference>
<dbReference type="Gene3D" id="3.30.470.20">
    <property type="entry name" value="ATP-grasp fold, B domain"/>
    <property type="match status" value="1"/>
</dbReference>
<dbReference type="Pfam" id="PF14397">
    <property type="entry name" value="ATPgrasp_ST"/>
    <property type="match status" value="1"/>
</dbReference>
<dbReference type="SUPFAM" id="SSF56059">
    <property type="entry name" value="Glutathione synthetase ATP-binding domain-like"/>
    <property type="match status" value="1"/>
</dbReference>
<protein>
    <recommendedName>
        <fullName evidence="1">Alpha-L-glutamate ligase-related protein ATP-grasp domain-containing protein</fullName>
    </recommendedName>
</protein>
<keyword evidence="3" id="KW-1185">Reference proteome</keyword>
<sequence>MKKLNYFLKDPERKNLFVVVNELMYLLIKQRTVPSHYFAKYLYRKRVKNINDYLTTQEVKRVSFSRYFNKAAMLPFFENKVVMALFCKKNSLPHPRMLCNNYGKWFNINGKTICIETKSNLVDLLKEIMIDNKLDVLFVKEVDNHGGVGCFKIENSEDSFQQKEIGEMLSGNYLVQECIEQHTALSALNPNSINSIRIDTYVDEKGEGHILTALMRFGVGKSVVDNASSGGFYVGIDMEKGTLKEMGQQLFSYGGKSYKAHPDTNTIFKDYSIPYFQETCALIHKLMKLLPDGFVGWDIAITSNGPMIIEGNTQSGILMADISYGGLRAHPKFKEILSRLP</sequence>
<dbReference type="RefSeq" id="WP_164032830.1">
    <property type="nucleotide sequence ID" value="NZ_JAABOQ010000005.1"/>
</dbReference>
<name>A0A6M0CKH6_9FLAO</name>
<feature type="domain" description="Alpha-L-glutamate ligase-related protein ATP-grasp" evidence="1">
    <location>
        <begin position="61"/>
        <end position="325"/>
    </location>
</feature>
<dbReference type="EMBL" id="JAABOQ010000005">
    <property type="protein sequence ID" value="NER18152.1"/>
    <property type="molecule type" value="Genomic_DNA"/>
</dbReference>
<dbReference type="InterPro" id="IPR039523">
    <property type="entry name" value="RimK-rel_E_lig_ATP-grasp"/>
</dbReference>
<evidence type="ECO:0000313" key="2">
    <source>
        <dbReference type="EMBL" id="NER18152.1"/>
    </source>
</evidence>
<accession>A0A6M0CKH6</accession>
<evidence type="ECO:0000259" key="1">
    <source>
        <dbReference type="Pfam" id="PF14397"/>
    </source>
</evidence>
<evidence type="ECO:0000313" key="3">
    <source>
        <dbReference type="Proteomes" id="UP000474296"/>
    </source>
</evidence>
<comment type="caution">
    <text evidence="2">The sequence shown here is derived from an EMBL/GenBank/DDBJ whole genome shotgun (WGS) entry which is preliminary data.</text>
</comment>
<dbReference type="AlphaFoldDB" id="A0A6M0CKH6"/>
<organism evidence="2 3">
    <name type="scientific">Spongiivirga citrea</name>
    <dbReference type="NCBI Taxonomy" id="1481457"/>
    <lineage>
        <taxon>Bacteria</taxon>
        <taxon>Pseudomonadati</taxon>
        <taxon>Bacteroidota</taxon>
        <taxon>Flavobacteriia</taxon>
        <taxon>Flavobacteriales</taxon>
        <taxon>Flavobacteriaceae</taxon>
        <taxon>Spongiivirga</taxon>
    </lineage>
</organism>